<geneLocation type="plasmid" evidence="3 4">
    <name>pACIX901</name>
</geneLocation>
<keyword evidence="4" id="KW-1185">Reference proteome</keyword>
<feature type="compositionally biased region" description="Polar residues" evidence="1">
    <location>
        <begin position="140"/>
        <end position="149"/>
    </location>
</feature>
<feature type="region of interest" description="Disordered" evidence="1">
    <location>
        <begin position="126"/>
        <end position="149"/>
    </location>
</feature>
<organism evidence="4">
    <name type="scientific">Granulicella tundricola (strain ATCC BAA-1859 / DSM 23138 / MP5ACTX9)</name>
    <dbReference type="NCBI Taxonomy" id="1198114"/>
    <lineage>
        <taxon>Bacteria</taxon>
        <taxon>Pseudomonadati</taxon>
        <taxon>Acidobacteriota</taxon>
        <taxon>Terriglobia</taxon>
        <taxon>Terriglobales</taxon>
        <taxon>Acidobacteriaceae</taxon>
        <taxon>Granulicella</taxon>
    </lineage>
</organism>
<evidence type="ECO:0008006" key="5">
    <source>
        <dbReference type="Google" id="ProtNLM"/>
    </source>
</evidence>
<keyword evidence="2" id="KW-0732">Signal</keyword>
<evidence type="ECO:0000256" key="2">
    <source>
        <dbReference type="SAM" id="SignalP"/>
    </source>
</evidence>
<sequence>MKLGKSNLYLCRLLCAALAATNAVWAAAQKVDIRFPLTPDQIIAAMQVRQLPVEGVKVILSAPITAAVSAPVLEIQTIALVNNHTAQLKMSCRDHRECLPFYVNAVWPETSPNLVLPASVKQEGRSKQPNLLLSSGAPASDSSTRSSAPTTLRVGSAAMLMMDHDRVHVRLRVVCLDGGITGDKVRVTTPDRKQAYVAEIVTPTLLKGSF</sequence>
<dbReference type="OrthoDB" id="9859215at2"/>
<gene>
    <name evidence="3" type="ordered locus">AciX9_4125</name>
</gene>
<dbReference type="EMBL" id="CP002481">
    <property type="protein sequence ID" value="ADW70905.1"/>
    <property type="molecule type" value="Genomic_DNA"/>
</dbReference>
<protein>
    <recommendedName>
        <fullName evidence="5">Flagella basal body P-ring formation protein FlgA C-terminal domain-containing protein</fullName>
    </recommendedName>
</protein>
<name>E8X621_GRATM</name>
<evidence type="ECO:0000313" key="3">
    <source>
        <dbReference type="EMBL" id="ADW70905.1"/>
    </source>
</evidence>
<reference evidence="4" key="1">
    <citation type="submission" date="2011-01" db="EMBL/GenBank/DDBJ databases">
        <title>Complete sequence of plasmid1 of Acidobacterium sp. MP5ACTX9.</title>
        <authorList>
            <consortium name="US DOE Joint Genome Institute"/>
            <person name="Lucas S."/>
            <person name="Copeland A."/>
            <person name="Lapidus A."/>
            <person name="Cheng J.-F."/>
            <person name="Goodwin L."/>
            <person name="Pitluck S."/>
            <person name="Teshima H."/>
            <person name="Detter J.C."/>
            <person name="Han C."/>
            <person name="Tapia R."/>
            <person name="Land M."/>
            <person name="Hauser L."/>
            <person name="Kyrpides N."/>
            <person name="Ivanova N."/>
            <person name="Ovchinnikova G."/>
            <person name="Pagani I."/>
            <person name="Rawat S.R."/>
            <person name="Mannisto M."/>
            <person name="Haggblom M.M."/>
            <person name="Woyke T."/>
        </authorList>
    </citation>
    <scope>NUCLEOTIDE SEQUENCE [LARGE SCALE GENOMIC DNA]</scope>
    <source>
        <strain evidence="4">MP5ACTX9</strain>
        <plasmid evidence="4">Plasmid pACIX901</plasmid>
    </source>
</reference>
<dbReference type="RefSeq" id="WP_013572817.1">
    <property type="nucleotide sequence ID" value="NC_015057.1"/>
</dbReference>
<evidence type="ECO:0000313" key="4">
    <source>
        <dbReference type="Proteomes" id="UP000000343"/>
    </source>
</evidence>
<dbReference type="Proteomes" id="UP000000343">
    <property type="component" value="Plasmid pACIX901"/>
</dbReference>
<keyword evidence="3" id="KW-0614">Plasmid</keyword>
<accession>E8X621</accession>
<proteinExistence type="predicted"/>
<dbReference type="KEGG" id="acm:AciX9_4125"/>
<dbReference type="AlphaFoldDB" id="E8X621"/>
<dbReference type="HOGENOM" id="CLU_1308671_0_0_0"/>
<evidence type="ECO:0000256" key="1">
    <source>
        <dbReference type="SAM" id="MobiDB-lite"/>
    </source>
</evidence>
<feature type="chain" id="PRO_5003230771" description="Flagella basal body P-ring formation protein FlgA C-terminal domain-containing protein" evidence="2">
    <location>
        <begin position="27"/>
        <end position="210"/>
    </location>
</feature>
<feature type="signal peptide" evidence="2">
    <location>
        <begin position="1"/>
        <end position="26"/>
    </location>
</feature>